<reference evidence="9" key="1">
    <citation type="submission" date="2022-02" db="EMBL/GenBank/DDBJ databases">
        <authorList>
            <person name="Henning P.M."/>
            <person name="McCubbin A.G."/>
            <person name="Shore J.S."/>
        </authorList>
    </citation>
    <scope>NUCLEOTIDE SEQUENCE</scope>
    <source>
        <strain evidence="9">F60SS</strain>
        <tissue evidence="9">Leaves</tissue>
    </source>
</reference>
<organism evidence="9 10">
    <name type="scientific">Turnera subulata</name>
    <dbReference type="NCBI Taxonomy" id="218843"/>
    <lineage>
        <taxon>Eukaryota</taxon>
        <taxon>Viridiplantae</taxon>
        <taxon>Streptophyta</taxon>
        <taxon>Embryophyta</taxon>
        <taxon>Tracheophyta</taxon>
        <taxon>Spermatophyta</taxon>
        <taxon>Magnoliopsida</taxon>
        <taxon>eudicotyledons</taxon>
        <taxon>Gunneridae</taxon>
        <taxon>Pentapetalae</taxon>
        <taxon>rosids</taxon>
        <taxon>fabids</taxon>
        <taxon>Malpighiales</taxon>
        <taxon>Passifloraceae</taxon>
        <taxon>Turnera</taxon>
    </lineage>
</organism>
<dbReference type="FunFam" id="2.60.120.330:FF:000005">
    <property type="entry name" value="1-aminocyclopropane-1-carboxylate oxidase homolog 1"/>
    <property type="match status" value="1"/>
</dbReference>
<feature type="domain" description="Fe2OG dioxygenase" evidence="8">
    <location>
        <begin position="219"/>
        <end position="335"/>
    </location>
</feature>
<evidence type="ECO:0000256" key="1">
    <source>
        <dbReference type="ARBA" id="ARBA00001962"/>
    </source>
</evidence>
<dbReference type="Proteomes" id="UP001141552">
    <property type="component" value="Unassembled WGS sequence"/>
</dbReference>
<dbReference type="PANTHER" id="PTHR10209:SF884">
    <property type="entry name" value="1-AMINOCYCLOPROPANE-1-CARBOXYLATE OXIDASE HOMOLOG 1-LIKE"/>
    <property type="match status" value="1"/>
</dbReference>
<dbReference type="GO" id="GO:0051213">
    <property type="term" value="F:dioxygenase activity"/>
    <property type="evidence" value="ECO:0007669"/>
    <property type="project" value="UniProtKB-ARBA"/>
</dbReference>
<comment type="similarity">
    <text evidence="2 6">Belongs to the iron/ascorbate-dependent oxidoreductase family.</text>
</comment>
<dbReference type="InterPro" id="IPR005123">
    <property type="entry name" value="Oxoglu/Fe-dep_dioxygenase_dom"/>
</dbReference>
<comment type="caution">
    <text evidence="9">The sequence shown here is derived from an EMBL/GenBank/DDBJ whole genome shotgun (WGS) entry which is preliminary data.</text>
</comment>
<sequence>KTMANVSVEDEVGLGTNYDRKAELKAFDDSKAGVKGLVDAGIAKVPRIFINDQSKINDRSGSGVIRSSIPIISLECMDKDSSLRTEIVEQVRDACLEWGFFQVINHGIPESVMDDMLEGIRGFHEQDPEVKKEYYSRNNLRKVTYNTNFDFYQAPAANWRDSQYSSMAPDPPNPEELPAICRDIMIDYSAEVMKLGRKLFELISEALGLHPSYLNDIGCTEGLYFIGHCYPPCPEPELTKGFSKHTDSAFLGVVLQDQLGGLQVLYQDKWVDVTPMPGALIVNLGDMTQASSRNSSYSFSFSLITNGKFKSVYHRVLAKNEGPRISVACFFRTHFQEGISSSRLYGPIKELLSEENPPIYRETTLKDYANTISTWKLNKVRTMANVSTTVEVGLDANYDREAELRAFEDSKAGVKGLVDAGIAKVPRIFINHQSLLLPEFTPIPDEREKQQRDSIPAAELI</sequence>
<evidence type="ECO:0000256" key="3">
    <source>
        <dbReference type="ARBA" id="ARBA00022723"/>
    </source>
</evidence>
<dbReference type="InterPro" id="IPR026992">
    <property type="entry name" value="DIOX_N"/>
</dbReference>
<accession>A0A9Q0F2Z9</accession>
<dbReference type="InterPro" id="IPR044861">
    <property type="entry name" value="IPNS-like_FE2OG_OXY"/>
</dbReference>
<dbReference type="PANTHER" id="PTHR10209">
    <property type="entry name" value="OXIDOREDUCTASE, 2OG-FE II OXYGENASE FAMILY PROTEIN"/>
    <property type="match status" value="1"/>
</dbReference>
<keyword evidence="10" id="KW-1185">Reference proteome</keyword>
<keyword evidence="4 6" id="KW-0560">Oxidoreductase</keyword>
<dbReference type="Pfam" id="PF14226">
    <property type="entry name" value="DIOX_N"/>
    <property type="match status" value="1"/>
</dbReference>
<dbReference type="GO" id="GO:0046872">
    <property type="term" value="F:metal ion binding"/>
    <property type="evidence" value="ECO:0007669"/>
    <property type="project" value="UniProtKB-KW"/>
</dbReference>
<keyword evidence="3 6" id="KW-0479">Metal-binding</keyword>
<proteinExistence type="inferred from homology"/>
<dbReference type="Pfam" id="PF03171">
    <property type="entry name" value="2OG-FeII_Oxy"/>
    <property type="match status" value="1"/>
</dbReference>
<feature type="non-terminal residue" evidence="9">
    <location>
        <position position="461"/>
    </location>
</feature>
<evidence type="ECO:0000313" key="9">
    <source>
        <dbReference type="EMBL" id="KAJ4822666.1"/>
    </source>
</evidence>
<evidence type="ECO:0000256" key="7">
    <source>
        <dbReference type="SAM" id="MobiDB-lite"/>
    </source>
</evidence>
<name>A0A9Q0F2Z9_9ROSI</name>
<evidence type="ECO:0000256" key="4">
    <source>
        <dbReference type="ARBA" id="ARBA00023002"/>
    </source>
</evidence>
<dbReference type="OrthoDB" id="288590at2759"/>
<dbReference type="Gene3D" id="2.60.120.330">
    <property type="entry name" value="B-lactam Antibiotic, Isopenicillin N Synthase, Chain"/>
    <property type="match status" value="1"/>
</dbReference>
<feature type="region of interest" description="Disordered" evidence="7">
    <location>
        <begin position="441"/>
        <end position="461"/>
    </location>
</feature>
<dbReference type="SUPFAM" id="SSF51197">
    <property type="entry name" value="Clavaminate synthase-like"/>
    <property type="match status" value="1"/>
</dbReference>
<protein>
    <recommendedName>
        <fullName evidence="8">Fe2OG dioxygenase domain-containing protein</fullName>
    </recommendedName>
</protein>
<dbReference type="EMBL" id="JAKUCV010007609">
    <property type="protein sequence ID" value="KAJ4822666.1"/>
    <property type="molecule type" value="Genomic_DNA"/>
</dbReference>
<comment type="cofactor">
    <cofactor evidence="1">
        <name>Fe cation</name>
        <dbReference type="ChEBI" id="CHEBI:24875"/>
    </cofactor>
</comment>
<keyword evidence="5 6" id="KW-0408">Iron</keyword>
<evidence type="ECO:0000256" key="2">
    <source>
        <dbReference type="ARBA" id="ARBA00008056"/>
    </source>
</evidence>
<evidence type="ECO:0000313" key="10">
    <source>
        <dbReference type="Proteomes" id="UP001141552"/>
    </source>
</evidence>
<evidence type="ECO:0000256" key="6">
    <source>
        <dbReference type="RuleBase" id="RU003682"/>
    </source>
</evidence>
<dbReference type="InterPro" id="IPR027443">
    <property type="entry name" value="IPNS-like_sf"/>
</dbReference>
<dbReference type="PROSITE" id="PS51471">
    <property type="entry name" value="FE2OG_OXY"/>
    <property type="match status" value="1"/>
</dbReference>
<evidence type="ECO:0000256" key="5">
    <source>
        <dbReference type="ARBA" id="ARBA00023004"/>
    </source>
</evidence>
<gene>
    <name evidence="9" type="ORF">Tsubulata_039463</name>
</gene>
<reference evidence="9" key="2">
    <citation type="journal article" date="2023" name="Plants (Basel)">
        <title>Annotation of the Turnera subulata (Passifloraceae) Draft Genome Reveals the S-Locus Evolved after the Divergence of Turneroideae from Passifloroideae in a Stepwise Manner.</title>
        <authorList>
            <person name="Henning P.M."/>
            <person name="Roalson E.H."/>
            <person name="Mir W."/>
            <person name="McCubbin A.G."/>
            <person name="Shore J.S."/>
        </authorList>
    </citation>
    <scope>NUCLEOTIDE SEQUENCE</scope>
    <source>
        <strain evidence="9">F60SS</strain>
    </source>
</reference>
<dbReference type="AlphaFoldDB" id="A0A9Q0F2Z9"/>
<evidence type="ECO:0000259" key="8">
    <source>
        <dbReference type="PROSITE" id="PS51471"/>
    </source>
</evidence>